<dbReference type="OrthoDB" id="6169270at2"/>
<proteinExistence type="predicted"/>
<sequence>MPLSRLSHRLRTALCGAFLAGLVGCASGPDFQTLDARVVFDTPPALSPAATLKVALKDSADDTTLAESRYPRIDTEATEVALRYDASAIDAAHRYTLQAEVRDQGRITYLNRDAVEVLNGDTGTTPTITLVPASRR</sequence>
<dbReference type="InterPro" id="IPR039366">
    <property type="entry name" value="Pilotin"/>
</dbReference>
<dbReference type="RefSeq" id="WP_011505575.1">
    <property type="nucleotide sequence ID" value="NC_007963.1"/>
</dbReference>
<accession>Q1R0X9</accession>
<dbReference type="EMBL" id="CP000285">
    <property type="protein sequence ID" value="ABE57629.1"/>
    <property type="molecule type" value="Genomic_DNA"/>
</dbReference>
<dbReference type="HOGENOM" id="CLU_1871722_0_0_6"/>
<dbReference type="KEGG" id="csa:Csal_0266"/>
<keyword evidence="1" id="KW-0732">Signal</keyword>
<evidence type="ECO:0000313" key="2">
    <source>
        <dbReference type="EMBL" id="ABE57629.1"/>
    </source>
</evidence>
<dbReference type="AlphaFoldDB" id="Q1R0X9"/>
<evidence type="ECO:0000256" key="1">
    <source>
        <dbReference type="SAM" id="SignalP"/>
    </source>
</evidence>
<dbReference type="eggNOG" id="COG3126">
    <property type="taxonomic scope" value="Bacteria"/>
</dbReference>
<dbReference type="PROSITE" id="PS51257">
    <property type="entry name" value="PROKAR_LIPOPROTEIN"/>
    <property type="match status" value="1"/>
</dbReference>
<reference evidence="2 3" key="1">
    <citation type="journal article" date="2011" name="Stand. Genomic Sci.">
        <title>Complete genome sequence of the halophilic and highly halotolerant Chromohalobacter salexigens type strain (1H11(T)).</title>
        <authorList>
            <person name="Copeland A."/>
            <person name="O'Connor K."/>
            <person name="Lucas S."/>
            <person name="Lapidus A."/>
            <person name="Berry K.W."/>
            <person name="Detter J.C."/>
            <person name="Del Rio T.G."/>
            <person name="Hammon N."/>
            <person name="Dalin E."/>
            <person name="Tice H."/>
            <person name="Pitluck S."/>
            <person name="Bruce D."/>
            <person name="Goodwin L."/>
            <person name="Han C."/>
            <person name="Tapia R."/>
            <person name="Saunders E."/>
            <person name="Schmutz J."/>
            <person name="Brettin T."/>
            <person name="Larimer F."/>
            <person name="Land M."/>
            <person name="Hauser L."/>
            <person name="Vargas C."/>
            <person name="Nieto J.J."/>
            <person name="Kyrpides N.C."/>
            <person name="Ivanova N."/>
            <person name="Goker M."/>
            <person name="Klenk H.P."/>
            <person name="Csonka L.N."/>
            <person name="Woyke T."/>
        </authorList>
    </citation>
    <scope>NUCLEOTIDE SEQUENCE [LARGE SCALE GENOMIC DNA]</scope>
    <source>
        <strain evidence="3">ATCC BAA-138 / DSM 3043 / CIP 106854 / NCIMB 13768 / 1H11</strain>
    </source>
</reference>
<organism evidence="2 3">
    <name type="scientific">Chromohalobacter israelensis (strain ATCC BAA-138 / DSM 3043 / CIP 106854 / NCIMB 13768 / 1H11)</name>
    <name type="common">Chromohalobacter salexigens</name>
    <dbReference type="NCBI Taxonomy" id="290398"/>
    <lineage>
        <taxon>Bacteria</taxon>
        <taxon>Pseudomonadati</taxon>
        <taxon>Pseudomonadota</taxon>
        <taxon>Gammaproteobacteria</taxon>
        <taxon>Oceanospirillales</taxon>
        <taxon>Halomonadaceae</taxon>
        <taxon>Chromohalobacter</taxon>
    </lineage>
</organism>
<evidence type="ECO:0000313" key="3">
    <source>
        <dbReference type="Proteomes" id="UP000000239"/>
    </source>
</evidence>
<protein>
    <recommendedName>
        <fullName evidence="4">Lipoprotein</fullName>
    </recommendedName>
</protein>
<dbReference type="Proteomes" id="UP000000239">
    <property type="component" value="Chromosome"/>
</dbReference>
<keyword evidence="3" id="KW-1185">Reference proteome</keyword>
<dbReference type="GeneID" id="95333012"/>
<dbReference type="STRING" id="290398.Csal_0266"/>
<gene>
    <name evidence="2" type="ordered locus">Csal_0266</name>
</gene>
<feature type="chain" id="PRO_5004196221" description="Lipoprotein" evidence="1">
    <location>
        <begin position="29"/>
        <end position="136"/>
    </location>
</feature>
<dbReference type="Pfam" id="PF09619">
    <property type="entry name" value="YscW"/>
    <property type="match status" value="1"/>
</dbReference>
<name>Q1R0X9_CHRI1</name>
<evidence type="ECO:0008006" key="4">
    <source>
        <dbReference type="Google" id="ProtNLM"/>
    </source>
</evidence>
<feature type="signal peptide" evidence="1">
    <location>
        <begin position="1"/>
        <end position="28"/>
    </location>
</feature>